<sequence>MQLEERGLNGVLRLAEMVAQGLTSPQHLLSELRVVFNAASAMLVTPFARQARGSPWLAQGLTCSVGMDCRQQYYERWMDNDPWRMAWLERGLSMKAGTAHAGREYLSGEQLTHTHCYAAFASQHGLWDVSCLIVDDGQGPQGGPMLVLALNRARHQPSMSDADVARLRSLHLPLQRALSLYAAQQHSAPDLSGPAAAFASMPQAVLVLRTDRQLIYTNPAAESLLTLGDGRSSGGRLERLGQLEAAELDQLLARAAAGSAEEQGLWFGPDLQTGRVHAASLAGRTARAAAWPEGALLLTVQRDAPRISQAARIAGLAARCALSPAERQVLELLCTGLSVGQVAQRLDVRVSTVRTHVRGLLGKTGAGRLMLLLAQMGAVSGHAETV</sequence>
<dbReference type="PANTHER" id="PTHR44688">
    <property type="entry name" value="DNA-BINDING TRANSCRIPTIONAL ACTIVATOR DEVR_DOSR"/>
    <property type="match status" value="1"/>
</dbReference>
<keyword evidence="1" id="KW-0805">Transcription regulation</keyword>
<dbReference type="GO" id="GO:0003677">
    <property type="term" value="F:DNA binding"/>
    <property type="evidence" value="ECO:0007669"/>
    <property type="project" value="UniProtKB-KW"/>
</dbReference>
<evidence type="ECO:0000313" key="6">
    <source>
        <dbReference type="Proteomes" id="UP000295361"/>
    </source>
</evidence>
<keyword evidence="2" id="KW-0238">DNA-binding</keyword>
<dbReference type="InterPro" id="IPR000792">
    <property type="entry name" value="Tscrpt_reg_LuxR_C"/>
</dbReference>
<dbReference type="InterPro" id="IPR016032">
    <property type="entry name" value="Sig_transdc_resp-reg_C-effctor"/>
</dbReference>
<dbReference type="Gene3D" id="1.10.10.10">
    <property type="entry name" value="Winged helix-like DNA-binding domain superfamily/Winged helix DNA-binding domain"/>
    <property type="match status" value="1"/>
</dbReference>
<dbReference type="EMBL" id="SNXS01000002">
    <property type="protein sequence ID" value="TDP73310.1"/>
    <property type="molecule type" value="Genomic_DNA"/>
</dbReference>
<dbReference type="OrthoDB" id="9150154at2"/>
<dbReference type="AlphaFoldDB" id="A0A4R6QQW8"/>
<reference evidence="5 6" key="1">
    <citation type="submission" date="2019-03" db="EMBL/GenBank/DDBJ databases">
        <title>Genomic Encyclopedia of Type Strains, Phase IV (KMG-IV): sequencing the most valuable type-strain genomes for metagenomic binning, comparative biology and taxonomic classification.</title>
        <authorList>
            <person name="Goeker M."/>
        </authorList>
    </citation>
    <scope>NUCLEOTIDE SEQUENCE [LARGE SCALE GENOMIC DNA]</scope>
    <source>
        <strain evidence="5 6">DSM 16998</strain>
    </source>
</reference>
<dbReference type="RefSeq" id="WP_133700703.1">
    <property type="nucleotide sequence ID" value="NZ_SNXS01000002.1"/>
</dbReference>
<feature type="domain" description="HTH luxR-type" evidence="4">
    <location>
        <begin position="315"/>
        <end position="380"/>
    </location>
</feature>
<protein>
    <submittedName>
        <fullName evidence="5">Regulatory LuxR family protein</fullName>
    </submittedName>
</protein>
<dbReference type="InParanoid" id="A0A4R6QQW8"/>
<dbReference type="SUPFAM" id="SSF46894">
    <property type="entry name" value="C-terminal effector domain of the bipartite response regulators"/>
    <property type="match status" value="1"/>
</dbReference>
<comment type="caution">
    <text evidence="5">The sequence shown here is derived from an EMBL/GenBank/DDBJ whole genome shotgun (WGS) entry which is preliminary data.</text>
</comment>
<keyword evidence="3" id="KW-0804">Transcription</keyword>
<evidence type="ECO:0000256" key="2">
    <source>
        <dbReference type="ARBA" id="ARBA00023125"/>
    </source>
</evidence>
<dbReference type="GO" id="GO:0006355">
    <property type="term" value="P:regulation of DNA-templated transcription"/>
    <property type="evidence" value="ECO:0007669"/>
    <property type="project" value="InterPro"/>
</dbReference>
<gene>
    <name evidence="5" type="ORF">DES47_1021072</name>
</gene>
<dbReference type="PANTHER" id="PTHR44688:SF16">
    <property type="entry name" value="DNA-BINDING TRANSCRIPTIONAL ACTIVATOR DEVR_DOSR"/>
    <property type="match status" value="1"/>
</dbReference>
<dbReference type="SMART" id="SM00421">
    <property type="entry name" value="HTH_LUXR"/>
    <property type="match status" value="1"/>
</dbReference>
<evidence type="ECO:0000256" key="3">
    <source>
        <dbReference type="ARBA" id="ARBA00023163"/>
    </source>
</evidence>
<name>A0A4R6QQW8_9BURK</name>
<accession>A0A4R6QQW8</accession>
<proteinExistence type="predicted"/>
<keyword evidence="6" id="KW-1185">Reference proteome</keyword>
<dbReference type="PROSITE" id="PS50043">
    <property type="entry name" value="HTH_LUXR_2"/>
    <property type="match status" value="1"/>
</dbReference>
<evidence type="ECO:0000313" key="5">
    <source>
        <dbReference type="EMBL" id="TDP73310.1"/>
    </source>
</evidence>
<dbReference type="PRINTS" id="PR00038">
    <property type="entry name" value="HTHLUXR"/>
</dbReference>
<evidence type="ECO:0000259" key="4">
    <source>
        <dbReference type="PROSITE" id="PS50043"/>
    </source>
</evidence>
<dbReference type="InterPro" id="IPR036388">
    <property type="entry name" value="WH-like_DNA-bd_sf"/>
</dbReference>
<evidence type="ECO:0000256" key="1">
    <source>
        <dbReference type="ARBA" id="ARBA00023015"/>
    </source>
</evidence>
<dbReference type="Pfam" id="PF00196">
    <property type="entry name" value="GerE"/>
    <property type="match status" value="1"/>
</dbReference>
<dbReference type="Proteomes" id="UP000295361">
    <property type="component" value="Unassembled WGS sequence"/>
</dbReference>
<dbReference type="CDD" id="cd06170">
    <property type="entry name" value="LuxR_C_like"/>
    <property type="match status" value="1"/>
</dbReference>
<organism evidence="5 6">
    <name type="scientific">Roseateles toxinivorans</name>
    <dbReference type="NCBI Taxonomy" id="270368"/>
    <lineage>
        <taxon>Bacteria</taxon>
        <taxon>Pseudomonadati</taxon>
        <taxon>Pseudomonadota</taxon>
        <taxon>Betaproteobacteria</taxon>
        <taxon>Burkholderiales</taxon>
        <taxon>Sphaerotilaceae</taxon>
        <taxon>Roseateles</taxon>
    </lineage>
</organism>